<gene>
    <name evidence="3" type="ORF">ELY37_16905</name>
</gene>
<proteinExistence type="predicted"/>
<dbReference type="InterPro" id="IPR006311">
    <property type="entry name" value="TAT_signal"/>
</dbReference>
<reference evidence="3 4" key="1">
    <citation type="submission" date="2018-12" db="EMBL/GenBank/DDBJ databases">
        <title>three novel Halomonas strain isolated from plants.</title>
        <authorList>
            <person name="Sun C."/>
        </authorList>
    </citation>
    <scope>NUCLEOTIDE SEQUENCE [LARGE SCALE GENOMIC DNA]</scope>
    <source>
        <strain evidence="3 4">RC</strain>
    </source>
</reference>
<accession>A0A3S0WHJ3</accession>
<dbReference type="PANTHER" id="PTHR30006:SF2">
    <property type="entry name" value="ABC TRANSPORTER SUBSTRATE-BINDING PROTEIN"/>
    <property type="match status" value="1"/>
</dbReference>
<dbReference type="Gene3D" id="3.40.190.10">
    <property type="entry name" value="Periplasmic binding protein-like II"/>
    <property type="match status" value="2"/>
</dbReference>
<sequence>MNPQITRRQLLAGAGAMSALAMFPKLAFAQQGSATTAIYPGAWEEAYRGIVAEALRETHGIDLQMQPLFAVDQIAQARAARGNPSFDTFVLDPGPRVMAIENGLVDIFDASRLESSAHLEPGMIDEHGVPVAAQFVGIAYNPNRFDTPPTDWADLFEEPYVSRLGLTGFQTTFGTVSIIEMAKAFGGTEENVEPFFKELQRILPHVATIGTPASMPSLFQQGQCDIMYTNTQTVGTLRARGVDIEFVRPSSGVITFFTTMHIARGAHEVANAYKYIDTVLSTPVQQQLMQAPYFMAPVNSEVTLADDLPLSDMSEIADMIQHDWSVINPRRAEWIERFNREVAS</sequence>
<protein>
    <submittedName>
        <fullName evidence="3">Extracellular solute-binding protein</fullName>
    </submittedName>
</protein>
<dbReference type="RefSeq" id="WP_126981976.1">
    <property type="nucleotide sequence ID" value="NZ_RZHD01000010.1"/>
</dbReference>
<evidence type="ECO:0000256" key="2">
    <source>
        <dbReference type="SAM" id="SignalP"/>
    </source>
</evidence>
<feature type="chain" id="PRO_5018676103" evidence="2">
    <location>
        <begin position="30"/>
        <end position="344"/>
    </location>
</feature>
<evidence type="ECO:0000313" key="3">
    <source>
        <dbReference type="EMBL" id="RUR43394.1"/>
    </source>
</evidence>
<dbReference type="AlphaFoldDB" id="A0A3S0WHJ3"/>
<evidence type="ECO:0000256" key="1">
    <source>
        <dbReference type="ARBA" id="ARBA00022729"/>
    </source>
</evidence>
<name>A0A3S0WHJ3_9GAMM</name>
<dbReference type="OrthoDB" id="6529964at2"/>
<comment type="caution">
    <text evidence="3">The sequence shown here is derived from an EMBL/GenBank/DDBJ whole genome shotgun (WGS) entry which is preliminary data.</text>
</comment>
<dbReference type="GO" id="GO:0030288">
    <property type="term" value="C:outer membrane-bounded periplasmic space"/>
    <property type="evidence" value="ECO:0007669"/>
    <property type="project" value="TreeGrafter"/>
</dbReference>
<organism evidence="3 4">
    <name type="scientific">Vreelandella populi</name>
    <dbReference type="NCBI Taxonomy" id="2498858"/>
    <lineage>
        <taxon>Bacteria</taxon>
        <taxon>Pseudomonadati</taxon>
        <taxon>Pseudomonadota</taxon>
        <taxon>Gammaproteobacteria</taxon>
        <taxon>Oceanospirillales</taxon>
        <taxon>Halomonadaceae</taxon>
        <taxon>Vreelandella</taxon>
    </lineage>
</organism>
<dbReference type="Pfam" id="PF13416">
    <property type="entry name" value="SBP_bac_8"/>
    <property type="match status" value="1"/>
</dbReference>
<dbReference type="SUPFAM" id="SSF53850">
    <property type="entry name" value="Periplasmic binding protein-like II"/>
    <property type="match status" value="1"/>
</dbReference>
<dbReference type="EMBL" id="RZHD01000010">
    <property type="protein sequence ID" value="RUR43394.1"/>
    <property type="molecule type" value="Genomic_DNA"/>
</dbReference>
<keyword evidence="1 2" id="KW-0732">Signal</keyword>
<dbReference type="GO" id="GO:0030976">
    <property type="term" value="F:thiamine pyrophosphate binding"/>
    <property type="evidence" value="ECO:0007669"/>
    <property type="project" value="TreeGrafter"/>
</dbReference>
<dbReference type="Proteomes" id="UP000286912">
    <property type="component" value="Unassembled WGS sequence"/>
</dbReference>
<feature type="signal peptide" evidence="2">
    <location>
        <begin position="1"/>
        <end position="29"/>
    </location>
</feature>
<dbReference type="PANTHER" id="PTHR30006">
    <property type="entry name" value="THIAMINE-BINDING PERIPLASMIC PROTEIN-RELATED"/>
    <property type="match status" value="1"/>
</dbReference>
<dbReference type="GO" id="GO:0030975">
    <property type="term" value="F:thiamine binding"/>
    <property type="evidence" value="ECO:0007669"/>
    <property type="project" value="TreeGrafter"/>
</dbReference>
<dbReference type="GO" id="GO:0015888">
    <property type="term" value="P:thiamine transport"/>
    <property type="evidence" value="ECO:0007669"/>
    <property type="project" value="TreeGrafter"/>
</dbReference>
<evidence type="ECO:0000313" key="4">
    <source>
        <dbReference type="Proteomes" id="UP000286912"/>
    </source>
</evidence>
<keyword evidence="4" id="KW-1185">Reference proteome</keyword>
<dbReference type="PROSITE" id="PS51318">
    <property type="entry name" value="TAT"/>
    <property type="match status" value="1"/>
</dbReference>
<dbReference type="InterPro" id="IPR006059">
    <property type="entry name" value="SBP"/>
</dbReference>